<sequence>MLELNFSSDINFVNYIIRQVGVEFVDEFSKEIYIKNQLNANDKRNFNVVNSAIPIMLKYKFANDGLMGYHCSERKRAGSY</sequence>
<protein>
    <submittedName>
        <fullName evidence="1">Uncharacterized protein</fullName>
    </submittedName>
</protein>
<evidence type="ECO:0000313" key="2">
    <source>
        <dbReference type="Proteomes" id="UP000262832"/>
    </source>
</evidence>
<name>A0ABN5PAZ1_9VIBR</name>
<keyword evidence="2" id="KW-1185">Reference proteome</keyword>
<evidence type="ECO:0000313" key="1">
    <source>
        <dbReference type="EMBL" id="AXY00469.1"/>
    </source>
</evidence>
<gene>
    <name evidence="1" type="ORF">D1115_03695</name>
</gene>
<reference evidence="1 2" key="1">
    <citation type="submission" date="2018-08" db="EMBL/GenBank/DDBJ databases">
        <title>Genomic taxonomy of the Vibrionaceae family.</title>
        <authorList>
            <person name="Gomez-Gil B."/>
            <person name="Tanaka M."/>
            <person name="Sawabe T."/>
            <person name="Enciso-Ibarra K."/>
        </authorList>
    </citation>
    <scope>NUCLEOTIDE SEQUENCE [LARGE SCALE GENOMIC DNA]</scope>
    <source>
        <strain evidence="1 2">CAIM 1831</strain>
    </source>
</reference>
<organism evidence="1 2">
    <name type="scientific">Vibrio alfacsensis</name>
    <dbReference type="NCBI Taxonomy" id="1074311"/>
    <lineage>
        <taxon>Bacteria</taxon>
        <taxon>Pseudomonadati</taxon>
        <taxon>Pseudomonadota</taxon>
        <taxon>Gammaproteobacteria</taxon>
        <taxon>Vibrionales</taxon>
        <taxon>Vibrionaceae</taxon>
        <taxon>Vibrio</taxon>
    </lineage>
</organism>
<proteinExistence type="predicted"/>
<accession>A0ABN5PAZ1</accession>
<dbReference type="EMBL" id="CP032093">
    <property type="protein sequence ID" value="AXY00469.1"/>
    <property type="molecule type" value="Genomic_DNA"/>
</dbReference>
<dbReference type="Proteomes" id="UP000262832">
    <property type="component" value="Chromosome I"/>
</dbReference>